<dbReference type="Gene3D" id="1.10.10.2150">
    <property type="entry name" value="Ribosomal RNA-processing protein 8, N-terminal domain"/>
    <property type="match status" value="1"/>
</dbReference>
<comment type="subunit">
    <text evidence="14">Component of the eNoSC complex, composed of SIRT1, SUV39H1 and RRP8.</text>
</comment>
<keyword evidence="10" id="KW-0805">Transcription regulation</keyword>
<evidence type="ECO:0000256" key="8">
    <source>
        <dbReference type="ARBA" id="ARBA00022691"/>
    </source>
</evidence>
<keyword evidence="4" id="KW-0678">Repressor</keyword>
<evidence type="ECO:0000256" key="6">
    <source>
        <dbReference type="ARBA" id="ARBA00022603"/>
    </source>
</evidence>
<comment type="function">
    <text evidence="15">Probable methyltransferase required to silence rDNA.</text>
</comment>
<dbReference type="Pfam" id="PF05148">
    <property type="entry name" value="Methyltransf_8"/>
    <property type="match status" value="1"/>
</dbReference>
<dbReference type="FunFam" id="3.40.50.150:FF:000068">
    <property type="entry name" value="Ribosomal RNA-processing protein 8"/>
    <property type="match status" value="1"/>
</dbReference>
<feature type="compositionally biased region" description="Polar residues" evidence="16">
    <location>
        <begin position="44"/>
        <end position="58"/>
    </location>
</feature>
<feature type="compositionally biased region" description="Basic and acidic residues" evidence="16">
    <location>
        <begin position="169"/>
        <end position="180"/>
    </location>
</feature>
<dbReference type="InterPro" id="IPR029063">
    <property type="entry name" value="SAM-dependent_MTases_sf"/>
</dbReference>
<evidence type="ECO:0000256" key="1">
    <source>
        <dbReference type="ARBA" id="ARBA00004604"/>
    </source>
</evidence>
<evidence type="ECO:0000256" key="5">
    <source>
        <dbReference type="ARBA" id="ARBA00022552"/>
    </source>
</evidence>
<comment type="subcellular location">
    <subcellularLocation>
        <location evidence="1 15">Nucleus</location>
        <location evidence="1 15">Nucleolus</location>
    </subcellularLocation>
</comment>
<dbReference type="GO" id="GO:0046015">
    <property type="term" value="P:regulation of transcription by glucose"/>
    <property type="evidence" value="ECO:0007669"/>
    <property type="project" value="TreeGrafter"/>
</dbReference>
<dbReference type="PROSITE" id="PS01184">
    <property type="entry name" value="UBIE_2"/>
    <property type="match status" value="1"/>
</dbReference>
<dbReference type="GO" id="GO:0032259">
    <property type="term" value="P:methylation"/>
    <property type="evidence" value="ECO:0007669"/>
    <property type="project" value="UniProtKB-KW"/>
</dbReference>
<dbReference type="EC" id="2.1.1.-" evidence="15"/>
<dbReference type="InterPro" id="IPR007823">
    <property type="entry name" value="RRP8"/>
</dbReference>
<feature type="compositionally biased region" description="Basic residues" evidence="16">
    <location>
        <begin position="143"/>
        <end position="160"/>
    </location>
</feature>
<dbReference type="InterPro" id="IPR023576">
    <property type="entry name" value="UbiE/COQ5_MeTrFase_CS"/>
</dbReference>
<dbReference type="FunFam" id="1.10.10.2150:FF:000001">
    <property type="entry name" value="Ribosomal RNA-processing protein 8"/>
    <property type="match status" value="1"/>
</dbReference>
<keyword evidence="9" id="KW-0156">Chromatin regulator</keyword>
<feature type="compositionally biased region" description="Basic and acidic residues" evidence="16">
    <location>
        <begin position="188"/>
        <end position="217"/>
    </location>
</feature>
<gene>
    <name evidence="17" type="ORF">KC01_LOCUS4062</name>
</gene>
<keyword evidence="5 15" id="KW-0698">rRNA processing</keyword>
<keyword evidence="11" id="KW-0804">Transcription</keyword>
<feature type="compositionally biased region" description="Basic residues" evidence="16">
    <location>
        <begin position="32"/>
        <end position="42"/>
    </location>
</feature>
<dbReference type="GO" id="GO:0008168">
    <property type="term" value="F:methyltransferase activity"/>
    <property type="evidence" value="ECO:0007669"/>
    <property type="project" value="UniProtKB-KW"/>
</dbReference>
<evidence type="ECO:0000256" key="11">
    <source>
        <dbReference type="ARBA" id="ARBA00023163"/>
    </source>
</evidence>
<sequence>MFLEDEDWNDDKANVPSPSAAKADEPSPNVKCKAKAVGKKSLMRTLQTLGSVPEWSSEQTHRGSDSDADTPHTDKKKKRRKKKRRRRGHADAEEGKEAEEREEAPLSKKSRGPEPVKKVSPSTTDKPQKEESCKPATDSASKLSRKQWKNKMKNKRKGNNKFKANAVPKDVEKTETDTNRDIPPSKGTAREHREGGISKELPTRESLEISKKAQLKKDKLRRLLQSPKTDEEAAVEEEEEEAAVEAPDPDPSASLRSRMEQRLDAARFRYINEALYSTSSKEAQRMFTQDQEAFWVYHRGYSAQVQRWPHNPVDQIIQFIKLKPASLVVADFGCGDCKIAKSVKNTVHSFDLVATSELVTACDMAHVPLKDGSVDIAVFCLSLMGTNLADFLKEANRVLKRGGFLKIAEVSSRFENVRNFTTALSSLGFKLMSKDTENTHFYSFDFLKTGPALENVKKFGLELKPCLYKKR</sequence>
<comment type="similarity">
    <text evidence="2 15">Belongs to the methyltransferase superfamily. RRP8 family.</text>
</comment>
<dbReference type="GO" id="GO:0006364">
    <property type="term" value="P:rRNA processing"/>
    <property type="evidence" value="ECO:0007669"/>
    <property type="project" value="UniProtKB-UniRule"/>
</dbReference>
<dbReference type="GO" id="GO:0000183">
    <property type="term" value="P:rDNA heterochromatin formation"/>
    <property type="evidence" value="ECO:0007669"/>
    <property type="project" value="TreeGrafter"/>
</dbReference>
<feature type="compositionally biased region" description="Basic and acidic residues" evidence="16">
    <location>
        <begin position="59"/>
        <end position="73"/>
    </location>
</feature>
<keyword evidence="8 15" id="KW-0949">S-adenosyl-L-methionine</keyword>
<keyword evidence="7 15" id="KW-0808">Transferase</keyword>
<evidence type="ECO:0000313" key="18">
    <source>
        <dbReference type="Proteomes" id="UP001497482"/>
    </source>
</evidence>
<protein>
    <recommendedName>
        <fullName evidence="3 15">Ribosomal RNA-processing protein 8</fullName>
        <ecNumber evidence="15">2.1.1.-</ecNumber>
    </recommendedName>
</protein>
<evidence type="ECO:0000256" key="13">
    <source>
        <dbReference type="ARBA" id="ARBA00057870"/>
    </source>
</evidence>
<evidence type="ECO:0000256" key="15">
    <source>
        <dbReference type="RuleBase" id="RU365074"/>
    </source>
</evidence>
<dbReference type="EMBL" id="OZ035832">
    <property type="protein sequence ID" value="CAL1572012.1"/>
    <property type="molecule type" value="Genomic_DNA"/>
</dbReference>
<evidence type="ECO:0000256" key="4">
    <source>
        <dbReference type="ARBA" id="ARBA00022491"/>
    </source>
</evidence>
<dbReference type="PANTHER" id="PTHR12787:SF0">
    <property type="entry name" value="RIBOSOMAL RNA-PROCESSING PROTEIN 8"/>
    <property type="match status" value="1"/>
</dbReference>
<keyword evidence="12 15" id="KW-0539">Nucleus</keyword>
<name>A0AAV2J3H5_KNICA</name>
<evidence type="ECO:0000256" key="3">
    <source>
        <dbReference type="ARBA" id="ARBA00020203"/>
    </source>
</evidence>
<keyword evidence="18" id="KW-1185">Reference proteome</keyword>
<keyword evidence="6 15" id="KW-0489">Methyltransferase</keyword>
<evidence type="ECO:0000256" key="16">
    <source>
        <dbReference type="SAM" id="MobiDB-lite"/>
    </source>
</evidence>
<dbReference type="Proteomes" id="UP001497482">
    <property type="component" value="Chromosome 10"/>
</dbReference>
<feature type="compositionally biased region" description="Acidic residues" evidence="16">
    <location>
        <begin position="232"/>
        <end position="243"/>
    </location>
</feature>
<dbReference type="PANTHER" id="PTHR12787">
    <property type="entry name" value="RIBOSOMAL RNA-PROCESSING PROTEIN 8"/>
    <property type="match status" value="1"/>
</dbReference>
<evidence type="ECO:0000256" key="10">
    <source>
        <dbReference type="ARBA" id="ARBA00023015"/>
    </source>
</evidence>
<dbReference type="GO" id="GO:0005730">
    <property type="term" value="C:nucleolus"/>
    <property type="evidence" value="ECO:0007669"/>
    <property type="project" value="UniProtKB-SubCell"/>
</dbReference>
<dbReference type="GO" id="GO:0005677">
    <property type="term" value="C:chromatin silencing complex"/>
    <property type="evidence" value="ECO:0007669"/>
    <property type="project" value="TreeGrafter"/>
</dbReference>
<dbReference type="CDD" id="cd02440">
    <property type="entry name" value="AdoMet_MTases"/>
    <property type="match status" value="1"/>
</dbReference>
<dbReference type="AlphaFoldDB" id="A0AAV2J3H5"/>
<evidence type="ECO:0000256" key="7">
    <source>
        <dbReference type="ARBA" id="ARBA00022679"/>
    </source>
</evidence>
<proteinExistence type="inferred from homology"/>
<feature type="compositionally biased region" description="Basic and acidic residues" evidence="16">
    <location>
        <begin position="89"/>
        <end position="117"/>
    </location>
</feature>
<organism evidence="17 18">
    <name type="scientific">Knipowitschia caucasica</name>
    <name type="common">Caucasian dwarf goby</name>
    <name type="synonym">Pomatoschistus caucasicus</name>
    <dbReference type="NCBI Taxonomy" id="637954"/>
    <lineage>
        <taxon>Eukaryota</taxon>
        <taxon>Metazoa</taxon>
        <taxon>Chordata</taxon>
        <taxon>Craniata</taxon>
        <taxon>Vertebrata</taxon>
        <taxon>Euteleostomi</taxon>
        <taxon>Actinopterygii</taxon>
        <taxon>Neopterygii</taxon>
        <taxon>Teleostei</taxon>
        <taxon>Neoteleostei</taxon>
        <taxon>Acanthomorphata</taxon>
        <taxon>Gobiaria</taxon>
        <taxon>Gobiiformes</taxon>
        <taxon>Gobioidei</taxon>
        <taxon>Gobiidae</taxon>
        <taxon>Gobiinae</taxon>
        <taxon>Knipowitschia</taxon>
    </lineage>
</organism>
<evidence type="ECO:0000256" key="9">
    <source>
        <dbReference type="ARBA" id="ARBA00022853"/>
    </source>
</evidence>
<dbReference type="SUPFAM" id="SSF53335">
    <property type="entry name" value="S-adenosyl-L-methionine-dependent methyltransferases"/>
    <property type="match status" value="1"/>
</dbReference>
<accession>A0AAV2J3H5</accession>
<dbReference type="GO" id="GO:0042149">
    <property type="term" value="P:cellular response to glucose starvation"/>
    <property type="evidence" value="ECO:0007669"/>
    <property type="project" value="TreeGrafter"/>
</dbReference>
<dbReference type="InterPro" id="IPR042036">
    <property type="entry name" value="RRP8_N"/>
</dbReference>
<dbReference type="Gene3D" id="3.40.50.150">
    <property type="entry name" value="Vaccinia Virus protein VP39"/>
    <property type="match status" value="1"/>
</dbReference>
<evidence type="ECO:0000256" key="12">
    <source>
        <dbReference type="ARBA" id="ARBA00023242"/>
    </source>
</evidence>
<comment type="function">
    <text evidence="13">Essential component of the eNoSC (energy-dependent nucleolar silencing) complex, a complex that mediates silencing of rDNA in response to intracellular energy status and acts by recruiting histone-modifying enzymes. The eNoSC complex is able to sense the energy status of cell: upon glucose starvation, elevation of NAD(+)/NADP(+) ratio activates SIRT1, leading to histone H3 deacetylation followed by dimethylation of H3 at 'Lys-9' (H3K9me2) by SUV39H1 and the formation of silent chromatin in the rDNA locus. In the complex, RRP8 binds to H3K9me2 and probably acts as a methyltransferase. Its substrates are however unknown.</text>
</comment>
<feature type="region of interest" description="Disordered" evidence="16">
    <location>
        <begin position="1"/>
        <end position="256"/>
    </location>
</feature>
<evidence type="ECO:0000256" key="14">
    <source>
        <dbReference type="ARBA" id="ARBA00062710"/>
    </source>
</evidence>
<reference evidence="17 18" key="1">
    <citation type="submission" date="2024-04" db="EMBL/GenBank/DDBJ databases">
        <authorList>
            <person name="Waldvogel A.-M."/>
            <person name="Schoenle A."/>
        </authorList>
    </citation>
    <scope>NUCLEOTIDE SEQUENCE [LARGE SCALE GENOMIC DNA]</scope>
</reference>
<feature type="compositionally biased region" description="Basic residues" evidence="16">
    <location>
        <begin position="74"/>
        <end position="88"/>
    </location>
</feature>
<evidence type="ECO:0000256" key="2">
    <source>
        <dbReference type="ARBA" id="ARBA00006301"/>
    </source>
</evidence>
<dbReference type="GO" id="GO:0033553">
    <property type="term" value="C:rDNA heterochromatin"/>
    <property type="evidence" value="ECO:0007669"/>
    <property type="project" value="TreeGrafter"/>
</dbReference>
<evidence type="ECO:0000313" key="17">
    <source>
        <dbReference type="EMBL" id="CAL1572012.1"/>
    </source>
</evidence>